<accession>A0A2W5FEY5</accession>
<feature type="transmembrane region" description="Helical" evidence="2">
    <location>
        <begin position="243"/>
        <end position="263"/>
    </location>
</feature>
<feature type="transmembrane region" description="Helical" evidence="2">
    <location>
        <begin position="203"/>
        <end position="223"/>
    </location>
</feature>
<evidence type="ECO:0000313" key="4">
    <source>
        <dbReference type="EMBL" id="PZP31346.1"/>
    </source>
</evidence>
<dbReference type="Proteomes" id="UP000249633">
    <property type="component" value="Unassembled WGS sequence"/>
</dbReference>
<organism evidence="4 5">
    <name type="scientific">Roseateles depolymerans</name>
    <dbReference type="NCBI Taxonomy" id="76731"/>
    <lineage>
        <taxon>Bacteria</taxon>
        <taxon>Pseudomonadati</taxon>
        <taxon>Pseudomonadota</taxon>
        <taxon>Betaproteobacteria</taxon>
        <taxon>Burkholderiales</taxon>
        <taxon>Sphaerotilaceae</taxon>
        <taxon>Roseateles</taxon>
    </lineage>
</organism>
<feature type="transmembrane region" description="Helical" evidence="2">
    <location>
        <begin position="154"/>
        <end position="171"/>
    </location>
</feature>
<feature type="region of interest" description="Disordered" evidence="1">
    <location>
        <begin position="1"/>
        <end position="63"/>
    </location>
</feature>
<reference evidence="4 5" key="1">
    <citation type="submission" date="2017-08" db="EMBL/GenBank/DDBJ databases">
        <title>Infants hospitalized years apart are colonized by the same room-sourced microbial strains.</title>
        <authorList>
            <person name="Brooks B."/>
            <person name="Olm M.R."/>
            <person name="Firek B.A."/>
            <person name="Baker R."/>
            <person name="Thomas B.C."/>
            <person name="Morowitz M.J."/>
            <person name="Banfield J.F."/>
        </authorList>
    </citation>
    <scope>NUCLEOTIDE SEQUENCE [LARGE SCALE GENOMIC DNA]</scope>
    <source>
        <strain evidence="4">S2_012_000_R2_81</strain>
    </source>
</reference>
<evidence type="ECO:0000313" key="5">
    <source>
        <dbReference type="Proteomes" id="UP000249633"/>
    </source>
</evidence>
<comment type="caution">
    <text evidence="4">The sequence shown here is derived from an EMBL/GenBank/DDBJ whole genome shotgun (WGS) entry which is preliminary data.</text>
</comment>
<keyword evidence="2" id="KW-0812">Transmembrane</keyword>
<keyword evidence="2" id="KW-1133">Transmembrane helix</keyword>
<feature type="transmembrane region" description="Helical" evidence="2">
    <location>
        <begin position="284"/>
        <end position="306"/>
    </location>
</feature>
<gene>
    <name evidence="4" type="ORF">DI603_13220</name>
</gene>
<evidence type="ECO:0000256" key="1">
    <source>
        <dbReference type="SAM" id="MobiDB-lite"/>
    </source>
</evidence>
<proteinExistence type="predicted"/>
<sequence>MNRQAAGRGEQGAERGRKQRGAAGGRAWRGGQAEQTEHGGKKGQPTTARILKPAASPSRDVGAALDCPRSITRSPVNRSDRLDALRGVAIVWMAIYHFCFDLNHQGWWHQNFYRDPFWTLQRTVIVSLFLFCAGGGQAMAVLAGQSAARFWRRWAQIAGCALAVSAGSAWMFPNSWISFGVLHGIAVMLVLLRLGLSRAAVPWLLALAGAALLAPQVLSHAWFDTRWTNWLGLVTHKPITEDYVPVLPWLGVMLLGFVVTRRWPRLWSGGVMGGLRPLAVLGRWSLSFYMLHQPVLIGLLAAAQALGLQPR</sequence>
<feature type="transmembrane region" description="Helical" evidence="2">
    <location>
        <begin position="84"/>
        <end position="103"/>
    </location>
</feature>
<protein>
    <recommendedName>
        <fullName evidence="3">Heparan-alpha-glucosaminide N-acetyltransferase catalytic domain-containing protein</fullName>
    </recommendedName>
</protein>
<evidence type="ECO:0000259" key="3">
    <source>
        <dbReference type="Pfam" id="PF07786"/>
    </source>
</evidence>
<feature type="domain" description="Heparan-alpha-glucosaminide N-acetyltransferase catalytic" evidence="3">
    <location>
        <begin position="78"/>
        <end position="294"/>
    </location>
</feature>
<name>A0A2W5FEY5_9BURK</name>
<keyword evidence="2" id="KW-0472">Membrane</keyword>
<dbReference type="InterPro" id="IPR012429">
    <property type="entry name" value="HGSNAT_cat"/>
</dbReference>
<dbReference type="Pfam" id="PF07786">
    <property type="entry name" value="HGSNAT_cat"/>
    <property type="match status" value="1"/>
</dbReference>
<feature type="transmembrane region" description="Helical" evidence="2">
    <location>
        <begin position="123"/>
        <end position="142"/>
    </location>
</feature>
<dbReference type="EMBL" id="QFOD01000011">
    <property type="protein sequence ID" value="PZP31346.1"/>
    <property type="molecule type" value="Genomic_DNA"/>
</dbReference>
<feature type="transmembrane region" description="Helical" evidence="2">
    <location>
        <begin position="177"/>
        <end position="196"/>
    </location>
</feature>
<dbReference type="AlphaFoldDB" id="A0A2W5FEY5"/>
<evidence type="ECO:0000256" key="2">
    <source>
        <dbReference type="SAM" id="Phobius"/>
    </source>
</evidence>